<protein>
    <submittedName>
        <fullName evidence="1">Uncharacterized protein</fullName>
    </submittedName>
</protein>
<keyword evidence="2" id="KW-1185">Reference proteome</keyword>
<sequence>MAFISCTGTISWFFMPISTATNVRNVSFSMYRRMFTSNFIVKVVCVKRGGGSSRVKD</sequence>
<reference evidence="1 2" key="1">
    <citation type="submission" date="2011-10" db="EMBL/GenBank/DDBJ databases">
        <authorList>
            <person name="Genoscope - CEA"/>
        </authorList>
    </citation>
    <scope>NUCLEOTIDE SEQUENCE [LARGE SCALE GENOMIC DNA]</scope>
    <source>
        <strain evidence="1 2">RCC 1105</strain>
    </source>
</reference>
<evidence type="ECO:0000313" key="1">
    <source>
        <dbReference type="EMBL" id="CCO16653.1"/>
    </source>
</evidence>
<evidence type="ECO:0000313" key="2">
    <source>
        <dbReference type="Proteomes" id="UP000198341"/>
    </source>
</evidence>
<dbReference type="KEGG" id="bpg:Bathy05g01630"/>
<name>K8F521_9CHLO</name>
<gene>
    <name evidence="1" type="ORF">Bathy05g01630</name>
</gene>
<dbReference type="Proteomes" id="UP000198341">
    <property type="component" value="Chromosome 5"/>
</dbReference>
<dbReference type="GeneID" id="19015666"/>
<dbReference type="RefSeq" id="XP_007513095.1">
    <property type="nucleotide sequence ID" value="XM_007513033.1"/>
</dbReference>
<dbReference type="AlphaFoldDB" id="K8F521"/>
<accession>K8F521</accession>
<organism evidence="1 2">
    <name type="scientific">Bathycoccus prasinos</name>
    <dbReference type="NCBI Taxonomy" id="41875"/>
    <lineage>
        <taxon>Eukaryota</taxon>
        <taxon>Viridiplantae</taxon>
        <taxon>Chlorophyta</taxon>
        <taxon>Mamiellophyceae</taxon>
        <taxon>Mamiellales</taxon>
        <taxon>Bathycoccaceae</taxon>
        <taxon>Bathycoccus</taxon>
    </lineage>
</organism>
<dbReference type="EMBL" id="FO082274">
    <property type="protein sequence ID" value="CCO16653.1"/>
    <property type="molecule type" value="Genomic_DNA"/>
</dbReference>
<proteinExistence type="predicted"/>